<evidence type="ECO:0000256" key="5">
    <source>
        <dbReference type="ARBA" id="ARBA00022989"/>
    </source>
</evidence>
<dbReference type="AlphaFoldDB" id="A0A1C4BVK6"/>
<feature type="transmembrane region" description="Helical" evidence="7">
    <location>
        <begin position="257"/>
        <end position="276"/>
    </location>
</feature>
<evidence type="ECO:0000313" key="10">
    <source>
        <dbReference type="Proteomes" id="UP000199698"/>
    </source>
</evidence>
<feature type="transmembrane region" description="Helical" evidence="7">
    <location>
        <begin position="323"/>
        <end position="342"/>
    </location>
</feature>
<keyword evidence="9" id="KW-0012">Acyltransferase</keyword>
<keyword evidence="9" id="KW-0378">Hydrolase</keyword>
<name>A0A1C4BVK6_9GAMM</name>
<dbReference type="Pfam" id="PF01757">
    <property type="entry name" value="Acyl_transf_3"/>
    <property type="match status" value="1"/>
</dbReference>
<dbReference type="GO" id="GO:0009246">
    <property type="term" value="P:enterobacterial common antigen biosynthetic process"/>
    <property type="evidence" value="ECO:0007669"/>
    <property type="project" value="TreeGrafter"/>
</dbReference>
<dbReference type="STRING" id="1798183.GA0061080_10261"/>
<feature type="transmembrane region" description="Helical" evidence="7">
    <location>
        <begin position="142"/>
        <end position="164"/>
    </location>
</feature>
<gene>
    <name evidence="9" type="ORF">GA0061080_10261</name>
</gene>
<evidence type="ECO:0000256" key="1">
    <source>
        <dbReference type="ARBA" id="ARBA00004651"/>
    </source>
</evidence>
<feature type="transmembrane region" description="Helical" evidence="7">
    <location>
        <begin position="233"/>
        <end position="251"/>
    </location>
</feature>
<dbReference type="InterPro" id="IPR002656">
    <property type="entry name" value="Acyl_transf_3_dom"/>
</dbReference>
<dbReference type="PANTHER" id="PTHR40074:SF2">
    <property type="entry name" value="O-ACETYLTRANSFERASE WECH"/>
    <property type="match status" value="1"/>
</dbReference>
<keyword evidence="5 7" id="KW-1133">Transmembrane helix</keyword>
<evidence type="ECO:0000313" key="9">
    <source>
        <dbReference type="EMBL" id="SCC10860.1"/>
    </source>
</evidence>
<evidence type="ECO:0000256" key="7">
    <source>
        <dbReference type="SAM" id="Phobius"/>
    </source>
</evidence>
<accession>A0A1C4BVK6</accession>
<dbReference type="PANTHER" id="PTHR40074">
    <property type="entry name" value="O-ACETYLTRANSFERASE WECH"/>
    <property type="match status" value="1"/>
</dbReference>
<keyword evidence="10" id="KW-1185">Reference proteome</keyword>
<evidence type="ECO:0000256" key="6">
    <source>
        <dbReference type="ARBA" id="ARBA00023136"/>
    </source>
</evidence>
<feature type="transmembrane region" description="Helical" evidence="7">
    <location>
        <begin position="21"/>
        <end position="41"/>
    </location>
</feature>
<feature type="transmembrane region" description="Helical" evidence="7">
    <location>
        <begin position="171"/>
        <end position="188"/>
    </location>
</feature>
<keyword evidence="9" id="KW-0808">Transferase</keyword>
<dbReference type="GO" id="GO:0016787">
    <property type="term" value="F:hydrolase activity"/>
    <property type="evidence" value="ECO:0007669"/>
    <property type="project" value="UniProtKB-KW"/>
</dbReference>
<comment type="similarity">
    <text evidence="2">Belongs to the acyltransferase 3 family.</text>
</comment>
<proteinExistence type="inferred from homology"/>
<evidence type="ECO:0000256" key="4">
    <source>
        <dbReference type="ARBA" id="ARBA00022692"/>
    </source>
</evidence>
<feature type="transmembrane region" description="Helical" evidence="7">
    <location>
        <begin position="288"/>
        <end position="311"/>
    </location>
</feature>
<comment type="subcellular location">
    <subcellularLocation>
        <location evidence="1">Cell membrane</location>
        <topology evidence="1">Multi-pass membrane protein</topology>
    </subcellularLocation>
</comment>
<organism evidence="9 10">
    <name type="scientific">Gilliamella intestini</name>
    <dbReference type="NCBI Taxonomy" id="1798183"/>
    <lineage>
        <taxon>Bacteria</taxon>
        <taxon>Pseudomonadati</taxon>
        <taxon>Pseudomonadota</taxon>
        <taxon>Gammaproteobacteria</taxon>
        <taxon>Orbales</taxon>
        <taxon>Orbaceae</taxon>
        <taxon>Gilliamella</taxon>
    </lineage>
</organism>
<evidence type="ECO:0000256" key="2">
    <source>
        <dbReference type="ARBA" id="ARBA00007400"/>
    </source>
</evidence>
<evidence type="ECO:0000256" key="3">
    <source>
        <dbReference type="ARBA" id="ARBA00022475"/>
    </source>
</evidence>
<sequence length="356" mass="41660">MSNLAINKKIISPSTRIDSIDFIRAISFLMIVAGHFVGALSQHGVDHHYFHKYYLGGVGVSFFIITSGASLYISTKNKFDLKVYIKKRIANIYPYFWICYIFVAVFLFLSFSTVCLGDDPVRLLITFLALDGYLGSTVPNTYYLIGEWFTGFILLVYILFPFVFWLKNKNIYIAITLIIISSWIAIQNTHYIVEHFLLWNDDPFWNPISRLPEILLGALVVDLLLLKNKKANFFTAFIALLYIVIVITFIENHYRTYNMWGISMWAMTFVIICCLYENIIIPNSVKKIILFLSEYSFVAFLLHHQIIYYLVTKIQFHKFGKFQFFYFYVIIVLLCYFLAYLIKPIGDKVKRKILEL</sequence>
<feature type="domain" description="Acyltransferase 3" evidence="8">
    <location>
        <begin position="18"/>
        <end position="342"/>
    </location>
</feature>
<feature type="transmembrane region" description="Helical" evidence="7">
    <location>
        <begin position="95"/>
        <end position="114"/>
    </location>
</feature>
<keyword evidence="3" id="KW-1003">Cell membrane</keyword>
<dbReference type="EMBL" id="FMBA01000026">
    <property type="protein sequence ID" value="SCC10860.1"/>
    <property type="molecule type" value="Genomic_DNA"/>
</dbReference>
<keyword evidence="4 7" id="KW-0812">Transmembrane</keyword>
<reference evidence="10" key="1">
    <citation type="submission" date="2016-08" db="EMBL/GenBank/DDBJ databases">
        <authorList>
            <person name="Varghese N."/>
            <person name="Submissions Spin"/>
        </authorList>
    </citation>
    <scope>NUCLEOTIDE SEQUENCE [LARGE SCALE GENOMIC DNA]</scope>
    <source>
        <strain evidence="10">R-53144</strain>
    </source>
</reference>
<dbReference type="RefSeq" id="WP_091123662.1">
    <property type="nucleotide sequence ID" value="NZ_FMBA01000026.1"/>
</dbReference>
<dbReference type="Proteomes" id="UP000199698">
    <property type="component" value="Unassembled WGS sequence"/>
</dbReference>
<feature type="transmembrane region" description="Helical" evidence="7">
    <location>
        <begin position="53"/>
        <end position="74"/>
    </location>
</feature>
<keyword evidence="6 7" id="KW-0472">Membrane</keyword>
<dbReference type="GO" id="GO:0016413">
    <property type="term" value="F:O-acetyltransferase activity"/>
    <property type="evidence" value="ECO:0007669"/>
    <property type="project" value="TreeGrafter"/>
</dbReference>
<feature type="transmembrane region" description="Helical" evidence="7">
    <location>
        <begin position="208"/>
        <end position="226"/>
    </location>
</feature>
<protein>
    <submittedName>
        <fullName evidence="9">Peptidoglycan/LPS O-acetylase OafA/YrhL, contains acyltransferase and SGNH-hydrolase domains</fullName>
    </submittedName>
</protein>
<evidence type="ECO:0000259" key="8">
    <source>
        <dbReference type="Pfam" id="PF01757"/>
    </source>
</evidence>
<dbReference type="GO" id="GO:0005886">
    <property type="term" value="C:plasma membrane"/>
    <property type="evidence" value="ECO:0007669"/>
    <property type="project" value="UniProtKB-SubCell"/>
</dbReference>
<dbReference type="OrthoDB" id="9767863at2"/>